<feature type="domain" description="Glutamyl/glutaminyl-tRNA synthetase class Ib catalytic" evidence="8">
    <location>
        <begin position="15"/>
        <end position="126"/>
    </location>
</feature>
<keyword evidence="1 7" id="KW-0436">Ligase</keyword>
<dbReference type="GO" id="GO:0005524">
    <property type="term" value="F:ATP binding"/>
    <property type="evidence" value="ECO:0007669"/>
    <property type="project" value="UniProtKB-KW"/>
</dbReference>
<evidence type="ECO:0000256" key="7">
    <source>
        <dbReference type="RuleBase" id="RU363037"/>
    </source>
</evidence>
<evidence type="ECO:0000313" key="10">
    <source>
        <dbReference type="Proteomes" id="UP000316778"/>
    </source>
</evidence>
<keyword evidence="7" id="KW-0648">Protein biosynthesis</keyword>
<keyword evidence="2" id="KW-0479">Metal-binding</keyword>
<dbReference type="InterPro" id="IPR001412">
    <property type="entry name" value="aa-tRNA-synth_I_CS"/>
</dbReference>
<dbReference type="InterPro" id="IPR020058">
    <property type="entry name" value="Glu/Gln-tRNA-synth_Ib_cat-dom"/>
</dbReference>
<dbReference type="PANTHER" id="PTHR43311">
    <property type="entry name" value="GLUTAMATE--TRNA LIGASE"/>
    <property type="match status" value="1"/>
</dbReference>
<dbReference type="PANTHER" id="PTHR43311:SF1">
    <property type="entry name" value="GLUTAMYL-Q TRNA(ASP) SYNTHETASE"/>
    <property type="match status" value="1"/>
</dbReference>
<dbReference type="SUPFAM" id="SSF52374">
    <property type="entry name" value="Nucleotidylyl transferase"/>
    <property type="match status" value="1"/>
</dbReference>
<dbReference type="Gene3D" id="3.40.50.620">
    <property type="entry name" value="HUPs"/>
    <property type="match status" value="1"/>
</dbReference>
<evidence type="ECO:0000313" key="9">
    <source>
        <dbReference type="EMBL" id="TWI80945.1"/>
    </source>
</evidence>
<sequence>MLIYRPMNVAPTFHKTRIAPTPSGFLHLGNVLSFAVTAALAWKTQAGLLLRIDDLDRDRVQREYVQDIFDTLHFLDIPWEEGPADYTTYETVYSQLHRMDLYREALRQLEEAGQVFACTCSRAQVAAMSPDGAYPGTCRHKNIPLDTPGVSWRLHTSATKELNVKTLPGEVVRATLPLLMQEFVVRKKDGDPAYQLTSVLDDQYFGVDLVVRGADLWGSTLAQLYLSTLLPGNTFQQCTFFHHPLLLETADQKLSKSAGATSVQFLRREGKQPADIYAMIAGMLGIDTGVYDFHSLATALDGLPGWEGL</sequence>
<comment type="caution">
    <text evidence="9">The sequence shown here is derived from an EMBL/GenBank/DDBJ whole genome shotgun (WGS) entry which is preliminary data.</text>
</comment>
<dbReference type="Proteomes" id="UP000316778">
    <property type="component" value="Unassembled WGS sequence"/>
</dbReference>
<gene>
    <name evidence="9" type="ORF">LX66_5550</name>
</gene>
<dbReference type="GO" id="GO:0006424">
    <property type="term" value="P:glutamyl-tRNA aminoacylation"/>
    <property type="evidence" value="ECO:0007669"/>
    <property type="project" value="TreeGrafter"/>
</dbReference>
<dbReference type="InterPro" id="IPR049940">
    <property type="entry name" value="GluQ/Sye"/>
</dbReference>
<dbReference type="OrthoDB" id="9807503at2"/>
<organism evidence="9 10">
    <name type="scientific">Chitinophaga japonensis</name>
    <name type="common">Flexibacter japonensis</name>
    <dbReference type="NCBI Taxonomy" id="104662"/>
    <lineage>
        <taxon>Bacteria</taxon>
        <taxon>Pseudomonadati</taxon>
        <taxon>Bacteroidota</taxon>
        <taxon>Chitinophagia</taxon>
        <taxon>Chitinophagales</taxon>
        <taxon>Chitinophagaceae</taxon>
        <taxon>Chitinophaga</taxon>
    </lineage>
</organism>
<keyword evidence="5 7" id="KW-0067">ATP-binding</keyword>
<evidence type="ECO:0000259" key="8">
    <source>
        <dbReference type="Pfam" id="PF00749"/>
    </source>
</evidence>
<dbReference type="GO" id="GO:0005829">
    <property type="term" value="C:cytosol"/>
    <property type="evidence" value="ECO:0007669"/>
    <property type="project" value="TreeGrafter"/>
</dbReference>
<comment type="similarity">
    <text evidence="7">Belongs to the class-I aminoacyl-tRNA synthetase family.</text>
</comment>
<evidence type="ECO:0000256" key="4">
    <source>
        <dbReference type="ARBA" id="ARBA00022833"/>
    </source>
</evidence>
<proteinExistence type="inferred from homology"/>
<keyword evidence="4" id="KW-0862">Zinc</keyword>
<accession>A0A562SI30</accession>
<dbReference type="GO" id="GO:0004818">
    <property type="term" value="F:glutamate-tRNA ligase activity"/>
    <property type="evidence" value="ECO:0007669"/>
    <property type="project" value="TreeGrafter"/>
</dbReference>
<evidence type="ECO:0000256" key="5">
    <source>
        <dbReference type="ARBA" id="ARBA00022840"/>
    </source>
</evidence>
<protein>
    <submittedName>
        <fullName evidence="9">Glutamyl-tRNA synthetase</fullName>
    </submittedName>
</protein>
<dbReference type="PROSITE" id="PS00178">
    <property type="entry name" value="AA_TRNA_LIGASE_I"/>
    <property type="match status" value="1"/>
</dbReference>
<dbReference type="Pfam" id="PF00749">
    <property type="entry name" value="tRNA-synt_1c"/>
    <property type="match status" value="2"/>
</dbReference>
<dbReference type="InterPro" id="IPR014729">
    <property type="entry name" value="Rossmann-like_a/b/a_fold"/>
</dbReference>
<name>A0A562SI30_CHIJA</name>
<evidence type="ECO:0000256" key="6">
    <source>
        <dbReference type="ARBA" id="ARBA00023146"/>
    </source>
</evidence>
<dbReference type="PRINTS" id="PR00987">
    <property type="entry name" value="TRNASYNTHGLU"/>
</dbReference>
<evidence type="ECO:0000256" key="1">
    <source>
        <dbReference type="ARBA" id="ARBA00022598"/>
    </source>
</evidence>
<dbReference type="RefSeq" id="WP_145719503.1">
    <property type="nucleotide sequence ID" value="NZ_BAAAFY010000003.1"/>
</dbReference>
<keyword evidence="6 7" id="KW-0030">Aminoacyl-tRNA synthetase</keyword>
<dbReference type="InterPro" id="IPR000924">
    <property type="entry name" value="Glu/Gln-tRNA-synth"/>
</dbReference>
<feature type="domain" description="Glutamyl/glutaminyl-tRNA synthetase class Ib catalytic" evidence="8">
    <location>
        <begin position="180"/>
        <end position="280"/>
    </location>
</feature>
<evidence type="ECO:0000256" key="3">
    <source>
        <dbReference type="ARBA" id="ARBA00022741"/>
    </source>
</evidence>
<dbReference type="AlphaFoldDB" id="A0A562SI30"/>
<dbReference type="EMBL" id="VLLG01000008">
    <property type="protein sequence ID" value="TWI80945.1"/>
    <property type="molecule type" value="Genomic_DNA"/>
</dbReference>
<keyword evidence="3 7" id="KW-0547">Nucleotide-binding</keyword>
<keyword evidence="10" id="KW-1185">Reference proteome</keyword>
<evidence type="ECO:0000256" key="2">
    <source>
        <dbReference type="ARBA" id="ARBA00022723"/>
    </source>
</evidence>
<reference evidence="9 10" key="1">
    <citation type="journal article" date="2013" name="Stand. Genomic Sci.">
        <title>Genomic Encyclopedia of Type Strains, Phase I: The one thousand microbial genomes (KMG-I) project.</title>
        <authorList>
            <person name="Kyrpides N.C."/>
            <person name="Woyke T."/>
            <person name="Eisen J.A."/>
            <person name="Garrity G."/>
            <person name="Lilburn T.G."/>
            <person name="Beck B.J."/>
            <person name="Whitman W.B."/>
            <person name="Hugenholtz P."/>
            <person name="Klenk H.P."/>
        </authorList>
    </citation>
    <scope>NUCLEOTIDE SEQUENCE [LARGE SCALE GENOMIC DNA]</scope>
    <source>
        <strain evidence="9 10">DSM 13484</strain>
    </source>
</reference>